<feature type="domain" description="Glycosyl transferase family 1" evidence="1">
    <location>
        <begin position="221"/>
        <end position="386"/>
    </location>
</feature>
<evidence type="ECO:0000313" key="3">
    <source>
        <dbReference type="EMBL" id="QDS88343.1"/>
    </source>
</evidence>
<feature type="domain" description="Glycosyltransferase subfamily 4-like N-terminal" evidence="2">
    <location>
        <begin position="38"/>
        <end position="213"/>
    </location>
</feature>
<dbReference type="Pfam" id="PF13439">
    <property type="entry name" value="Glyco_transf_4"/>
    <property type="match status" value="1"/>
</dbReference>
<dbReference type="Pfam" id="PF00534">
    <property type="entry name" value="Glycos_transf_1"/>
    <property type="match status" value="1"/>
</dbReference>
<dbReference type="CDD" id="cd03811">
    <property type="entry name" value="GT4_GT28_WabH-like"/>
    <property type="match status" value="1"/>
</dbReference>
<keyword evidence="4" id="KW-1185">Reference proteome</keyword>
<dbReference type="AlphaFoldDB" id="A0A517M0E4"/>
<organism evidence="3 4">
    <name type="scientific">Rosistilla ulvae</name>
    <dbReference type="NCBI Taxonomy" id="1930277"/>
    <lineage>
        <taxon>Bacteria</taxon>
        <taxon>Pseudomonadati</taxon>
        <taxon>Planctomycetota</taxon>
        <taxon>Planctomycetia</taxon>
        <taxon>Pirellulales</taxon>
        <taxon>Pirellulaceae</taxon>
        <taxon>Rosistilla</taxon>
    </lineage>
</organism>
<proteinExistence type="predicted"/>
<sequence>MPLQHSGNAVDCGVSPKAIAEMSGRSVCVLLFFDGYKGGAELHSIQLVECLRQRCERVALVVKAGQRSALLNFLRLHGVDASEVPIDEFPLAEDMSWAACRRLFRNYAADIYVCPKGGLGSGSGKLESYARLYGRRIVTIEHTAPRQPVYADRRFFPRLGYWQFTYRLRRWRRSIGPARIVAVSCTARNRLVSLFGYPVRRTVAVPNGVATDRFRPVASRRDQIRQEQQIPEQALVCGMVCRFVDAKAIDVAIRAFESVALASIETSPYLLIYGDGPLKSTLIEQSQATAISDKIRWMGATSEPWNVYPAFDLFLLSSRQEGLPLGLLEAMACGCAPVATPVGGVPDVIRHQENGFLAHSIEPADYDATLTRAMRTPRPDLQEISRRAMETICKSYELSIQMNRLCDEIFEACG</sequence>
<dbReference type="PANTHER" id="PTHR12526">
    <property type="entry name" value="GLYCOSYLTRANSFERASE"/>
    <property type="match status" value="1"/>
</dbReference>
<dbReference type="Proteomes" id="UP000319557">
    <property type="component" value="Chromosome"/>
</dbReference>
<gene>
    <name evidence="3" type="primary">pimB_2</name>
    <name evidence="3" type="ORF">EC9_25330</name>
</gene>
<evidence type="ECO:0000259" key="2">
    <source>
        <dbReference type="Pfam" id="PF13439"/>
    </source>
</evidence>
<name>A0A517M0E4_9BACT</name>
<dbReference type="GO" id="GO:0016757">
    <property type="term" value="F:glycosyltransferase activity"/>
    <property type="evidence" value="ECO:0007669"/>
    <property type="project" value="UniProtKB-KW"/>
</dbReference>
<dbReference type="SUPFAM" id="SSF53756">
    <property type="entry name" value="UDP-Glycosyltransferase/glycogen phosphorylase"/>
    <property type="match status" value="1"/>
</dbReference>
<protein>
    <submittedName>
        <fullName evidence="3">GDP-mannose-dependent alpha-(1-6)-phosphatidylinositol monomannoside mannosyltransferase</fullName>
    </submittedName>
</protein>
<evidence type="ECO:0000313" key="4">
    <source>
        <dbReference type="Proteomes" id="UP000319557"/>
    </source>
</evidence>
<accession>A0A517M0E4</accession>
<evidence type="ECO:0000259" key="1">
    <source>
        <dbReference type="Pfam" id="PF00534"/>
    </source>
</evidence>
<dbReference type="EMBL" id="CP036261">
    <property type="protein sequence ID" value="QDS88343.1"/>
    <property type="molecule type" value="Genomic_DNA"/>
</dbReference>
<reference evidence="3 4" key="1">
    <citation type="submission" date="2019-02" db="EMBL/GenBank/DDBJ databases">
        <title>Deep-cultivation of Planctomycetes and their phenomic and genomic characterization uncovers novel biology.</title>
        <authorList>
            <person name="Wiegand S."/>
            <person name="Jogler M."/>
            <person name="Boedeker C."/>
            <person name="Pinto D."/>
            <person name="Vollmers J."/>
            <person name="Rivas-Marin E."/>
            <person name="Kohn T."/>
            <person name="Peeters S.H."/>
            <person name="Heuer A."/>
            <person name="Rast P."/>
            <person name="Oberbeckmann S."/>
            <person name="Bunk B."/>
            <person name="Jeske O."/>
            <person name="Meyerdierks A."/>
            <person name="Storesund J.E."/>
            <person name="Kallscheuer N."/>
            <person name="Luecker S."/>
            <person name="Lage O.M."/>
            <person name="Pohl T."/>
            <person name="Merkel B.J."/>
            <person name="Hornburger P."/>
            <person name="Mueller R.-W."/>
            <person name="Bruemmer F."/>
            <person name="Labrenz M."/>
            <person name="Spormann A.M."/>
            <person name="Op den Camp H."/>
            <person name="Overmann J."/>
            <person name="Amann R."/>
            <person name="Jetten M.S.M."/>
            <person name="Mascher T."/>
            <person name="Medema M.H."/>
            <person name="Devos D.P."/>
            <person name="Kaster A.-K."/>
            <person name="Ovreas L."/>
            <person name="Rohde M."/>
            <person name="Galperin M.Y."/>
            <person name="Jogler C."/>
        </authorList>
    </citation>
    <scope>NUCLEOTIDE SEQUENCE [LARGE SCALE GENOMIC DNA]</scope>
    <source>
        <strain evidence="3 4">EC9</strain>
    </source>
</reference>
<dbReference type="Gene3D" id="3.40.50.2000">
    <property type="entry name" value="Glycogen Phosphorylase B"/>
    <property type="match status" value="2"/>
</dbReference>
<dbReference type="PANTHER" id="PTHR12526:SF636">
    <property type="entry name" value="BLL3647 PROTEIN"/>
    <property type="match status" value="1"/>
</dbReference>
<keyword evidence="3" id="KW-0328">Glycosyltransferase</keyword>
<keyword evidence="3" id="KW-0808">Transferase</keyword>
<dbReference type="InterPro" id="IPR001296">
    <property type="entry name" value="Glyco_trans_1"/>
</dbReference>
<dbReference type="KEGG" id="ruv:EC9_25330"/>
<dbReference type="InterPro" id="IPR028098">
    <property type="entry name" value="Glyco_trans_4-like_N"/>
</dbReference>